<comment type="caution">
    <text evidence="7">The sequence shown here is derived from an EMBL/GenBank/DDBJ whole genome shotgun (WGS) entry which is preliminary data.</text>
</comment>
<protein>
    <submittedName>
        <fullName evidence="7">Dihydroorotase</fullName>
    </submittedName>
</protein>
<dbReference type="PANTHER" id="PTHR43668:SF4">
    <property type="entry name" value="ALLANTOINASE"/>
    <property type="match status" value="1"/>
</dbReference>
<dbReference type="GO" id="GO:0046872">
    <property type="term" value="F:metal ion binding"/>
    <property type="evidence" value="ECO:0007669"/>
    <property type="project" value="UniProtKB-KW"/>
</dbReference>
<dbReference type="InterPro" id="IPR050138">
    <property type="entry name" value="DHOase/Allantoinase_Hydrolase"/>
</dbReference>
<evidence type="ECO:0000256" key="2">
    <source>
        <dbReference type="ARBA" id="ARBA00002368"/>
    </source>
</evidence>
<dbReference type="PROSITE" id="PS00483">
    <property type="entry name" value="DIHYDROOROTASE_2"/>
    <property type="match status" value="1"/>
</dbReference>
<keyword evidence="4" id="KW-0479">Metal-binding</keyword>
<comment type="function">
    <text evidence="2">Catalyzes the reversible cyclization of carbamoyl aspartate to dihydroorotate.</text>
</comment>
<dbReference type="GO" id="GO:0005737">
    <property type="term" value="C:cytoplasm"/>
    <property type="evidence" value="ECO:0007669"/>
    <property type="project" value="TreeGrafter"/>
</dbReference>
<gene>
    <name evidence="7" type="ORF">C5O19_02950</name>
</gene>
<name>A0A2S7ILN8_9BACT</name>
<sequence length="456" mass="50804">MSSLLILNAQLVNEGQIRPADVFIKDGFIEKIGTGLSGLNADQVIDAKGQYLLPGVIDDQVHFREPGLTHKATIRSEARAAVSGGVTSFMEMPNTVPNALTQELLADKYAIASRSSLANYSFFMGASNDNYDEVMRTDATQVCGVKIFMGSSTGNMLVDNPVVLGKLFANAPYLIATHCEDEATIRANVAAYKERYGDDAPARVHPEIRNEEACYKSSSMAVELAKQHGTRLHILHITTGEETALFDKGYYGYSDAESVKLKHQKHITSEVCVHHLWFDARDYERLGNQIKCNPAIKADGHKQQLLQALLDDRIDVIATDHAPHTWEEKQQSYWQAPSGLPLVQHPLLLMLEFYQDGKISLETIVRKMSHAVADCFRMEKRGYIREGYWADLVLVDLNRPNVVTKESLHFQCGWSPLEGYNFRSAVTHTIVSGHVAYANGAFNEEKTGERLTFIPA</sequence>
<evidence type="ECO:0000256" key="4">
    <source>
        <dbReference type="ARBA" id="ARBA00022723"/>
    </source>
</evidence>
<dbReference type="InterPro" id="IPR032466">
    <property type="entry name" value="Metal_Hydrolase"/>
</dbReference>
<evidence type="ECO:0000313" key="7">
    <source>
        <dbReference type="EMBL" id="PQA58637.1"/>
    </source>
</evidence>
<dbReference type="AlphaFoldDB" id="A0A2S7ILN8"/>
<dbReference type="SUPFAM" id="SSF51338">
    <property type="entry name" value="Composite domain of metallo-dependent hydrolases"/>
    <property type="match status" value="1"/>
</dbReference>
<dbReference type="SUPFAM" id="SSF51556">
    <property type="entry name" value="Metallo-dependent hydrolases"/>
    <property type="match status" value="1"/>
</dbReference>
<dbReference type="Pfam" id="PF01979">
    <property type="entry name" value="Amidohydro_1"/>
    <property type="match status" value="1"/>
</dbReference>
<dbReference type="Gene3D" id="2.30.40.10">
    <property type="entry name" value="Urease, subunit C, domain 1"/>
    <property type="match status" value="1"/>
</dbReference>
<accession>A0A2S7ILN8</accession>
<evidence type="ECO:0000256" key="3">
    <source>
        <dbReference type="ARBA" id="ARBA00010286"/>
    </source>
</evidence>
<dbReference type="NCBIfam" id="NF006688">
    <property type="entry name" value="PRK09236.1"/>
    <property type="match status" value="1"/>
</dbReference>
<dbReference type="Proteomes" id="UP000239590">
    <property type="component" value="Unassembled WGS sequence"/>
</dbReference>
<dbReference type="EMBL" id="PTRA01000001">
    <property type="protein sequence ID" value="PQA58637.1"/>
    <property type="molecule type" value="Genomic_DNA"/>
</dbReference>
<dbReference type="GO" id="GO:0006145">
    <property type="term" value="P:purine nucleobase catabolic process"/>
    <property type="evidence" value="ECO:0007669"/>
    <property type="project" value="TreeGrafter"/>
</dbReference>
<dbReference type="InterPro" id="IPR011059">
    <property type="entry name" value="Metal-dep_hydrolase_composite"/>
</dbReference>
<dbReference type="GO" id="GO:0004038">
    <property type="term" value="F:allantoinase activity"/>
    <property type="evidence" value="ECO:0007669"/>
    <property type="project" value="TreeGrafter"/>
</dbReference>
<keyword evidence="5" id="KW-0378">Hydrolase</keyword>
<evidence type="ECO:0000256" key="1">
    <source>
        <dbReference type="ARBA" id="ARBA00001947"/>
    </source>
</evidence>
<comment type="cofactor">
    <cofactor evidence="1">
        <name>Zn(2+)</name>
        <dbReference type="ChEBI" id="CHEBI:29105"/>
    </cofactor>
</comment>
<dbReference type="RefSeq" id="WP_104709836.1">
    <property type="nucleotide sequence ID" value="NZ_PTRA01000001.1"/>
</dbReference>
<feature type="domain" description="Amidohydrolase-related" evidence="6">
    <location>
        <begin position="51"/>
        <end position="435"/>
    </location>
</feature>
<comment type="similarity">
    <text evidence="3">Belongs to the metallo-dependent hydrolases superfamily. DHOase family. Class I DHOase subfamily.</text>
</comment>
<evidence type="ECO:0000313" key="8">
    <source>
        <dbReference type="Proteomes" id="UP000239590"/>
    </source>
</evidence>
<dbReference type="InterPro" id="IPR002195">
    <property type="entry name" value="Dihydroorotase_CS"/>
</dbReference>
<proteinExistence type="inferred from homology"/>
<evidence type="ECO:0000259" key="6">
    <source>
        <dbReference type="Pfam" id="PF01979"/>
    </source>
</evidence>
<evidence type="ECO:0000256" key="5">
    <source>
        <dbReference type="ARBA" id="ARBA00022801"/>
    </source>
</evidence>
<keyword evidence="8" id="KW-1185">Reference proteome</keyword>
<dbReference type="PANTHER" id="PTHR43668">
    <property type="entry name" value="ALLANTOINASE"/>
    <property type="match status" value="1"/>
</dbReference>
<dbReference type="OrthoDB" id="9765462at2"/>
<dbReference type="Gene3D" id="3.20.20.140">
    <property type="entry name" value="Metal-dependent hydrolases"/>
    <property type="match status" value="1"/>
</dbReference>
<organism evidence="7 8">
    <name type="scientific">Siphonobacter curvatus</name>
    <dbReference type="NCBI Taxonomy" id="2094562"/>
    <lineage>
        <taxon>Bacteria</taxon>
        <taxon>Pseudomonadati</taxon>
        <taxon>Bacteroidota</taxon>
        <taxon>Cytophagia</taxon>
        <taxon>Cytophagales</taxon>
        <taxon>Cytophagaceae</taxon>
        <taxon>Siphonobacter</taxon>
    </lineage>
</organism>
<dbReference type="CDD" id="cd01318">
    <property type="entry name" value="DHOase_IIb"/>
    <property type="match status" value="1"/>
</dbReference>
<reference evidence="8" key="1">
    <citation type="submission" date="2018-02" db="EMBL/GenBank/DDBJ databases">
        <title>Genome sequencing of Solimonas sp. HR-BB.</title>
        <authorList>
            <person name="Lee Y."/>
            <person name="Jeon C.O."/>
        </authorList>
    </citation>
    <scope>NUCLEOTIDE SEQUENCE [LARGE SCALE GENOMIC DNA]</scope>
    <source>
        <strain evidence="8">HR-U</strain>
    </source>
</reference>
<dbReference type="InterPro" id="IPR006680">
    <property type="entry name" value="Amidohydro-rel"/>
</dbReference>